<comment type="caution">
    <text evidence="2">The sequence shown here is derived from an EMBL/GenBank/DDBJ whole genome shotgun (WGS) entry which is preliminary data.</text>
</comment>
<evidence type="ECO:0000313" key="2">
    <source>
        <dbReference type="EMBL" id="KXF80907.1"/>
    </source>
</evidence>
<name>A0A135I671_9GAMM</name>
<dbReference type="EMBL" id="LNTY01000043">
    <property type="protein sequence ID" value="KXF80907.1"/>
    <property type="molecule type" value="Genomic_DNA"/>
</dbReference>
<feature type="transmembrane region" description="Helical" evidence="1">
    <location>
        <begin position="123"/>
        <end position="145"/>
    </location>
</feature>
<evidence type="ECO:0008006" key="4">
    <source>
        <dbReference type="Google" id="ProtNLM"/>
    </source>
</evidence>
<feature type="transmembrane region" description="Helical" evidence="1">
    <location>
        <begin position="31"/>
        <end position="51"/>
    </location>
</feature>
<keyword evidence="1" id="KW-0812">Transmembrane</keyword>
<organism evidence="2 3">
    <name type="scientific">Enterovibrio coralii</name>
    <dbReference type="NCBI Taxonomy" id="294935"/>
    <lineage>
        <taxon>Bacteria</taxon>
        <taxon>Pseudomonadati</taxon>
        <taxon>Pseudomonadota</taxon>
        <taxon>Gammaproteobacteria</taxon>
        <taxon>Vibrionales</taxon>
        <taxon>Vibrionaceae</taxon>
        <taxon>Enterovibrio</taxon>
    </lineage>
</organism>
<reference evidence="2 3" key="1">
    <citation type="submission" date="2015-11" db="EMBL/GenBank/DDBJ databases">
        <title>Genomic Taxonomy of the Vibrionaceae.</title>
        <authorList>
            <person name="Gomez-Gil B."/>
            <person name="Enciso-Ibarra J."/>
        </authorList>
    </citation>
    <scope>NUCLEOTIDE SEQUENCE [LARGE SCALE GENOMIC DNA]</scope>
    <source>
        <strain evidence="2 3">CAIM 912</strain>
    </source>
</reference>
<evidence type="ECO:0000256" key="1">
    <source>
        <dbReference type="SAM" id="Phobius"/>
    </source>
</evidence>
<feature type="transmembrane region" description="Helical" evidence="1">
    <location>
        <begin position="217"/>
        <end position="239"/>
    </location>
</feature>
<sequence>MILTLAITLVAVYVIFEFYLFPIEKRFAKQLLTLPILLSAAWLIVFIFFAIPLIPALAATFVLAGFSVGMNMYSLRNKDNLRLLFAKQGIVIIALTAASYVVANANEKTLAEQAFFNADWWNLFSWVLAFLLAMKPSSLAISLLLKNWTDELFRTDGVPKQKPLKDAGAFIGYFERALIVIFVLWGQLPGVALVLAAKSVFRFGDLKDHGSRMYTEYVLLGTFASALFGIGSGLIGVYLSAM</sequence>
<feature type="transmembrane region" description="Helical" evidence="1">
    <location>
        <begin position="6"/>
        <end position="24"/>
    </location>
</feature>
<dbReference type="Proteomes" id="UP000070529">
    <property type="component" value="Unassembled WGS sequence"/>
</dbReference>
<dbReference type="AlphaFoldDB" id="A0A135I671"/>
<dbReference type="STRING" id="294935.ATN88_17705"/>
<keyword evidence="1" id="KW-1133">Transmembrane helix</keyword>
<dbReference type="OrthoDB" id="8536716at2"/>
<feature type="transmembrane region" description="Helical" evidence="1">
    <location>
        <begin position="177"/>
        <end position="197"/>
    </location>
</feature>
<protein>
    <recommendedName>
        <fullName evidence="4">DUF3307 domain-containing protein</fullName>
    </recommendedName>
</protein>
<gene>
    <name evidence="2" type="ORF">ATN88_17705</name>
</gene>
<evidence type="ECO:0000313" key="3">
    <source>
        <dbReference type="Proteomes" id="UP000070529"/>
    </source>
</evidence>
<keyword evidence="1" id="KW-0472">Membrane</keyword>
<accession>A0A135I671</accession>
<feature type="transmembrane region" description="Helical" evidence="1">
    <location>
        <begin position="84"/>
        <end position="103"/>
    </location>
</feature>
<proteinExistence type="predicted"/>
<keyword evidence="3" id="KW-1185">Reference proteome</keyword>
<dbReference type="RefSeq" id="WP_067418288.1">
    <property type="nucleotide sequence ID" value="NZ_LNTY01000043.1"/>
</dbReference>